<dbReference type="AlphaFoldDB" id="A0A0G2I3K7"/>
<protein>
    <submittedName>
        <fullName evidence="1">Uncharacterized protein</fullName>
    </submittedName>
</protein>
<dbReference type="VEuPathDB" id="FungiDB:EMCG_09149"/>
<dbReference type="EMBL" id="LCZI01000723">
    <property type="protein sequence ID" value="KKZ64953.1"/>
    <property type="molecule type" value="Genomic_DNA"/>
</dbReference>
<gene>
    <name evidence="1" type="ORF">EMCG_09149</name>
</gene>
<reference evidence="2" key="1">
    <citation type="journal article" date="2015" name="PLoS Genet.">
        <title>The dynamic genome and transcriptome of the human fungal pathogen Blastomyces and close relative Emmonsia.</title>
        <authorList>
            <person name="Munoz J.F."/>
            <person name="Gauthier G.M."/>
            <person name="Desjardins C.A."/>
            <person name="Gallo J.E."/>
            <person name="Holder J."/>
            <person name="Sullivan T.D."/>
            <person name="Marty A.J."/>
            <person name="Carmen J.C."/>
            <person name="Chen Z."/>
            <person name="Ding L."/>
            <person name="Gujja S."/>
            <person name="Magrini V."/>
            <person name="Misas E."/>
            <person name="Mitreva M."/>
            <person name="Priest M."/>
            <person name="Saif S."/>
            <person name="Whiston E.A."/>
            <person name="Young S."/>
            <person name="Zeng Q."/>
            <person name="Goldman W.E."/>
            <person name="Mardis E.R."/>
            <person name="Taylor J.W."/>
            <person name="McEwen J.G."/>
            <person name="Clay O.K."/>
            <person name="Klein B.S."/>
            <person name="Cuomo C.A."/>
        </authorList>
    </citation>
    <scope>NUCLEOTIDE SEQUENCE [LARGE SCALE GENOMIC DNA]</scope>
    <source>
        <strain evidence="2">UAMH 3008</strain>
    </source>
</reference>
<dbReference type="Proteomes" id="UP000034164">
    <property type="component" value="Unassembled WGS sequence"/>
</dbReference>
<comment type="caution">
    <text evidence="1">The sequence shown here is derived from an EMBL/GenBank/DDBJ whole genome shotgun (WGS) entry which is preliminary data.</text>
</comment>
<organism evidence="1 2">
    <name type="scientific">[Emmonsia] crescens</name>
    <dbReference type="NCBI Taxonomy" id="73230"/>
    <lineage>
        <taxon>Eukaryota</taxon>
        <taxon>Fungi</taxon>
        <taxon>Dikarya</taxon>
        <taxon>Ascomycota</taxon>
        <taxon>Pezizomycotina</taxon>
        <taxon>Eurotiomycetes</taxon>
        <taxon>Eurotiomycetidae</taxon>
        <taxon>Onygenales</taxon>
        <taxon>Ajellomycetaceae</taxon>
        <taxon>Emergomyces</taxon>
    </lineage>
</organism>
<evidence type="ECO:0000313" key="1">
    <source>
        <dbReference type="EMBL" id="KKZ64953.1"/>
    </source>
</evidence>
<accession>A0A0G2I3K7</accession>
<evidence type="ECO:0000313" key="2">
    <source>
        <dbReference type="Proteomes" id="UP000034164"/>
    </source>
</evidence>
<name>A0A0G2I3K7_9EURO</name>
<sequence length="59" mass="6520">MRTWLTSFQQLVKLKGLRFSMSPTAAPEVLELLSSTPLKMQKPPSISSQVISMEVVLSA</sequence>
<proteinExistence type="predicted"/>